<comment type="caution">
    <text evidence="2">The sequence shown here is derived from an EMBL/GenBank/DDBJ whole genome shotgun (WGS) entry which is preliminary data.</text>
</comment>
<evidence type="ECO:0000313" key="2">
    <source>
        <dbReference type="EMBL" id="MVN88258.1"/>
    </source>
</evidence>
<protein>
    <submittedName>
        <fullName evidence="2">MOSC domain-containing protein</fullName>
    </submittedName>
</protein>
<dbReference type="Pfam" id="PF03475">
    <property type="entry name" value="YiiM_3-alpha"/>
    <property type="match status" value="1"/>
</dbReference>
<name>A0A7C9LMJ1_9DEIO</name>
<dbReference type="SUPFAM" id="SSF50800">
    <property type="entry name" value="PK beta-barrel domain-like"/>
    <property type="match status" value="1"/>
</dbReference>
<keyword evidence="3" id="KW-1185">Reference proteome</keyword>
<organism evidence="2 3">
    <name type="scientific">Deinococcus arboris</name>
    <dbReference type="NCBI Taxonomy" id="2682977"/>
    <lineage>
        <taxon>Bacteria</taxon>
        <taxon>Thermotogati</taxon>
        <taxon>Deinococcota</taxon>
        <taxon>Deinococci</taxon>
        <taxon>Deinococcales</taxon>
        <taxon>Deinococcaceae</taxon>
        <taxon>Deinococcus</taxon>
    </lineage>
</organism>
<dbReference type="PANTHER" id="PTHR30212:SF2">
    <property type="entry name" value="PROTEIN YIIM"/>
    <property type="match status" value="1"/>
</dbReference>
<accession>A0A7C9LMJ1</accession>
<dbReference type="InterPro" id="IPR011037">
    <property type="entry name" value="Pyrv_Knase-like_insert_dom_sf"/>
</dbReference>
<dbReference type="Proteomes" id="UP000483286">
    <property type="component" value="Unassembled WGS sequence"/>
</dbReference>
<dbReference type="Pfam" id="PF03473">
    <property type="entry name" value="MOSC"/>
    <property type="match status" value="1"/>
</dbReference>
<dbReference type="EMBL" id="WQLB01000025">
    <property type="protein sequence ID" value="MVN88258.1"/>
    <property type="molecule type" value="Genomic_DNA"/>
</dbReference>
<dbReference type="Gene3D" id="2.40.33.20">
    <property type="entry name" value="PK beta-barrel domain-like"/>
    <property type="match status" value="1"/>
</dbReference>
<gene>
    <name evidence="2" type="ORF">GO986_16050</name>
</gene>
<sequence length="230" mass="25162">MTGARVKQVCVGLPAPLSYRGSTVPSGFVKTPVNWPLWLGEEGLDGDGQADRRYHGGPDKAVCVYPSEHYPFWSGRLIRPLGPAAFGENFTTAGLTETNVCIGDIVKVGGAVVEVSQPRQPCFKLAARHDEPRLTLWVQESGLTGWYFRVLRPGAVRAGSRMSLVTRPPEAVSVQEANRVMHVDKQDQAGIQRLLAQDALSTSWRATLEKRLARHLEDTAARLTGVHDPV</sequence>
<dbReference type="PANTHER" id="PTHR30212">
    <property type="entry name" value="PROTEIN YIIM"/>
    <property type="match status" value="1"/>
</dbReference>
<dbReference type="InterPro" id="IPR052353">
    <property type="entry name" value="Benzoxazolinone_Detox_Enz"/>
</dbReference>
<feature type="domain" description="MOSC" evidence="1">
    <location>
        <begin position="31"/>
        <end position="165"/>
    </location>
</feature>
<dbReference type="GO" id="GO:0030151">
    <property type="term" value="F:molybdenum ion binding"/>
    <property type="evidence" value="ECO:0007669"/>
    <property type="project" value="InterPro"/>
</dbReference>
<dbReference type="InterPro" id="IPR005163">
    <property type="entry name" value="Tri_helical_YiiM-like"/>
</dbReference>
<dbReference type="GO" id="GO:0030170">
    <property type="term" value="F:pyridoxal phosphate binding"/>
    <property type="evidence" value="ECO:0007669"/>
    <property type="project" value="InterPro"/>
</dbReference>
<dbReference type="GO" id="GO:0003824">
    <property type="term" value="F:catalytic activity"/>
    <property type="evidence" value="ECO:0007669"/>
    <property type="project" value="InterPro"/>
</dbReference>
<proteinExistence type="predicted"/>
<dbReference type="RefSeq" id="WP_157460318.1">
    <property type="nucleotide sequence ID" value="NZ_WQLB01000025.1"/>
</dbReference>
<dbReference type="InterPro" id="IPR005302">
    <property type="entry name" value="MoCF_Sase_C"/>
</dbReference>
<reference evidence="2 3" key="1">
    <citation type="submission" date="2019-12" db="EMBL/GenBank/DDBJ databases">
        <title>Deinococcus sp. HMF7620 Genome sequencing and assembly.</title>
        <authorList>
            <person name="Kang H."/>
            <person name="Kim H."/>
            <person name="Joh K."/>
        </authorList>
    </citation>
    <scope>NUCLEOTIDE SEQUENCE [LARGE SCALE GENOMIC DNA]</scope>
    <source>
        <strain evidence="2 3">HMF7620</strain>
    </source>
</reference>
<dbReference type="PROSITE" id="PS51340">
    <property type="entry name" value="MOSC"/>
    <property type="match status" value="1"/>
</dbReference>
<evidence type="ECO:0000313" key="3">
    <source>
        <dbReference type="Proteomes" id="UP000483286"/>
    </source>
</evidence>
<evidence type="ECO:0000259" key="1">
    <source>
        <dbReference type="PROSITE" id="PS51340"/>
    </source>
</evidence>
<dbReference type="AlphaFoldDB" id="A0A7C9LMJ1"/>